<dbReference type="GO" id="GO:0005739">
    <property type="term" value="C:mitochondrion"/>
    <property type="evidence" value="ECO:0007669"/>
    <property type="project" value="UniProtKB-SubCell"/>
</dbReference>
<feature type="compositionally biased region" description="Basic and acidic residues" evidence="3">
    <location>
        <begin position="181"/>
        <end position="192"/>
    </location>
</feature>
<keyword evidence="5" id="KW-1185">Reference proteome</keyword>
<evidence type="ECO:0000256" key="1">
    <source>
        <dbReference type="ARBA" id="ARBA00004173"/>
    </source>
</evidence>
<gene>
    <name evidence="4" type="ORF">PV04_01868</name>
</gene>
<dbReference type="PANTHER" id="PTHR28133">
    <property type="entry name" value="REQUIRED FOR RESPIRATORY GROWTH PROTEIN 7, MITOCHONDRIAL"/>
    <property type="match status" value="1"/>
</dbReference>
<dbReference type="HOGENOM" id="CLU_048910_0_0_1"/>
<dbReference type="InterPro" id="IPR018828">
    <property type="entry name" value="RRG7"/>
</dbReference>
<evidence type="ECO:0000256" key="3">
    <source>
        <dbReference type="SAM" id="MobiDB-lite"/>
    </source>
</evidence>
<dbReference type="Proteomes" id="UP000054266">
    <property type="component" value="Unassembled WGS sequence"/>
</dbReference>
<keyword evidence="2" id="KW-0496">Mitochondrion</keyword>
<protein>
    <recommendedName>
        <fullName evidence="6">Required for respiratory growth protein 7, mitochondrial</fullName>
    </recommendedName>
</protein>
<name>A0A0D2G4P1_9EURO</name>
<feature type="region of interest" description="Disordered" evidence="3">
    <location>
        <begin position="330"/>
        <end position="379"/>
    </location>
</feature>
<evidence type="ECO:0000313" key="4">
    <source>
        <dbReference type="EMBL" id="KIW73775.1"/>
    </source>
</evidence>
<dbReference type="Pfam" id="PF10356">
    <property type="entry name" value="RRG7"/>
    <property type="match status" value="1"/>
</dbReference>
<feature type="compositionally biased region" description="Polar residues" evidence="3">
    <location>
        <begin position="359"/>
        <end position="375"/>
    </location>
</feature>
<proteinExistence type="predicted"/>
<feature type="region of interest" description="Disordered" evidence="3">
    <location>
        <begin position="180"/>
        <end position="203"/>
    </location>
</feature>
<dbReference type="AlphaFoldDB" id="A0A0D2G4P1"/>
<dbReference type="PANTHER" id="PTHR28133:SF1">
    <property type="entry name" value="REQUIRED FOR RESPIRATORY GROWTH PROTEIN 7, MITOCHONDRIAL"/>
    <property type="match status" value="1"/>
</dbReference>
<organism evidence="4 5">
    <name type="scientific">Phialophora macrospora</name>
    <dbReference type="NCBI Taxonomy" id="1851006"/>
    <lineage>
        <taxon>Eukaryota</taxon>
        <taxon>Fungi</taxon>
        <taxon>Dikarya</taxon>
        <taxon>Ascomycota</taxon>
        <taxon>Pezizomycotina</taxon>
        <taxon>Eurotiomycetes</taxon>
        <taxon>Chaetothyriomycetidae</taxon>
        <taxon>Chaetothyriales</taxon>
        <taxon>Herpotrichiellaceae</taxon>
        <taxon>Phialophora</taxon>
    </lineage>
</organism>
<dbReference type="EMBL" id="KN846956">
    <property type="protein sequence ID" value="KIW73775.1"/>
    <property type="molecule type" value="Genomic_DNA"/>
</dbReference>
<evidence type="ECO:0000313" key="5">
    <source>
        <dbReference type="Proteomes" id="UP000054266"/>
    </source>
</evidence>
<evidence type="ECO:0000256" key="2">
    <source>
        <dbReference type="ARBA" id="ARBA00023128"/>
    </source>
</evidence>
<accession>A0A0D2G4P1</accession>
<reference evidence="4 5" key="1">
    <citation type="submission" date="2015-01" db="EMBL/GenBank/DDBJ databases">
        <title>The Genome Sequence of Capronia semiimmersa CBS27337.</title>
        <authorList>
            <consortium name="The Broad Institute Genomics Platform"/>
            <person name="Cuomo C."/>
            <person name="de Hoog S."/>
            <person name="Gorbushina A."/>
            <person name="Stielow B."/>
            <person name="Teixiera M."/>
            <person name="Abouelleil A."/>
            <person name="Chapman S.B."/>
            <person name="Priest M."/>
            <person name="Young S.K."/>
            <person name="Wortman J."/>
            <person name="Nusbaum C."/>
            <person name="Birren B."/>
        </authorList>
    </citation>
    <scope>NUCLEOTIDE SEQUENCE [LARGE SCALE GENOMIC DNA]</scope>
    <source>
        <strain evidence="4 5">CBS 27337</strain>
    </source>
</reference>
<comment type="subcellular location">
    <subcellularLocation>
        <location evidence="1">Mitochondrion</location>
    </subcellularLocation>
</comment>
<sequence length="429" mass="46747">MLLGRRLWRSGRHGTSCLPSTIQDVTASASAPVKATLASTLRLDPRVAARWFSPSSVTRSVDADDARRGRSLRLGQSSSPSETNITTAEEESPTPRLRPRLDAARASTSTHSSLRSFRAHAVRTGLSPTSTVYAGTTYEYVAQATLQAYGFDLYRVGGRGDRGVDLVGVWRVPVLSSAGQWKEKKNDHEKNRVSTQQQDAGSSPIDLHRYETQALKVLVQCKRLVGKHAKIGPHLIRELDGAVRGSRSTPLFDVVNAATARGQQDEIPDVAVDMEVDTDMNKETSHQSPLAGPALGVLVSTKPATKGVLDSMRRSTRGLIWIMMEEVTSQSPEIETDVGEVTSQTPEIGTDMQDEDQDGTPSLPRQQHGDSSSLEAYSAPDLTGRVKQILWNQAARDLGLEGVDVVKRYDDKGHEEVVLMRGGRVWGST</sequence>
<feature type="region of interest" description="Disordered" evidence="3">
    <location>
        <begin position="60"/>
        <end position="112"/>
    </location>
</feature>
<evidence type="ECO:0008006" key="6">
    <source>
        <dbReference type="Google" id="ProtNLM"/>
    </source>
</evidence>